<name>F4QK89_9CAUL</name>
<dbReference type="HOGENOM" id="CLU_2079895_0_0_5"/>
<dbReference type="Proteomes" id="UP000006512">
    <property type="component" value="Unassembled WGS sequence"/>
</dbReference>
<dbReference type="AlphaFoldDB" id="F4QK89"/>
<gene>
    <name evidence="1" type="ORF">ABI_17070</name>
</gene>
<evidence type="ECO:0000313" key="1">
    <source>
        <dbReference type="EMBL" id="EGF93267.1"/>
    </source>
</evidence>
<reference evidence="2" key="1">
    <citation type="submission" date="2011-03" db="EMBL/GenBank/DDBJ databases">
        <title>Draft genome sequence of Brevundimonas diminuta.</title>
        <authorList>
            <person name="Brown P.J.B."/>
            <person name="Buechlein A."/>
            <person name="Hemmerich C."/>
            <person name="Brun Y.V."/>
        </authorList>
    </citation>
    <scope>NUCLEOTIDE SEQUENCE [LARGE SCALE GENOMIC DNA]</scope>
    <source>
        <strain evidence="2">C19</strain>
    </source>
</reference>
<evidence type="ECO:0000313" key="2">
    <source>
        <dbReference type="Proteomes" id="UP000006512"/>
    </source>
</evidence>
<protein>
    <submittedName>
        <fullName evidence="1">Uncharacterized protein</fullName>
    </submittedName>
</protein>
<proteinExistence type="predicted"/>
<accession>F4QK89</accession>
<sequence length="117" mass="12956">MKQVAQGVLNNGESVVKPRRLASDTRVAEWRPQIIAALKLVHRADAPATVLHHLVLAIYVVAFSRIAPRDVERLERLTDCVVRDLRAGRLNLRQAARRMCAILIAARGTSALSSRSI</sequence>
<dbReference type="EMBL" id="GL883077">
    <property type="protein sequence ID" value="EGF93267.1"/>
    <property type="molecule type" value="Genomic_DNA"/>
</dbReference>
<organism evidence="1 2">
    <name type="scientific">Asticcacaulis biprosthecium C19</name>
    <dbReference type="NCBI Taxonomy" id="715226"/>
    <lineage>
        <taxon>Bacteria</taxon>
        <taxon>Pseudomonadati</taxon>
        <taxon>Pseudomonadota</taxon>
        <taxon>Alphaproteobacteria</taxon>
        <taxon>Caulobacterales</taxon>
        <taxon>Caulobacteraceae</taxon>
        <taxon>Asticcacaulis</taxon>
    </lineage>
</organism>
<keyword evidence="2" id="KW-1185">Reference proteome</keyword>